<proteinExistence type="predicted"/>
<feature type="compositionally biased region" description="Polar residues" evidence="1">
    <location>
        <begin position="940"/>
        <end position="950"/>
    </location>
</feature>
<dbReference type="Pfam" id="PF00307">
    <property type="entry name" value="CH"/>
    <property type="match status" value="1"/>
</dbReference>
<dbReference type="Proteomes" id="UP000318582">
    <property type="component" value="Unassembled WGS sequence"/>
</dbReference>
<evidence type="ECO:0000259" key="2">
    <source>
        <dbReference type="PROSITE" id="PS50021"/>
    </source>
</evidence>
<evidence type="ECO:0000313" key="4">
    <source>
        <dbReference type="Proteomes" id="UP000318582"/>
    </source>
</evidence>
<feature type="compositionally biased region" description="Low complexity" evidence="1">
    <location>
        <begin position="514"/>
        <end position="523"/>
    </location>
</feature>
<dbReference type="Gene3D" id="1.10.418.10">
    <property type="entry name" value="Calponin-like domain"/>
    <property type="match status" value="1"/>
</dbReference>
<dbReference type="AlphaFoldDB" id="A0A507ED26"/>
<feature type="region of interest" description="Disordered" evidence="1">
    <location>
        <begin position="227"/>
        <end position="855"/>
    </location>
</feature>
<dbReference type="STRING" id="109895.A0A507ED26"/>
<reference evidence="3 4" key="1">
    <citation type="journal article" date="2019" name="Sci. Rep.">
        <title>Comparative genomics of chytrid fungi reveal insights into the obligate biotrophic and pathogenic lifestyle of Synchytrium endobioticum.</title>
        <authorList>
            <person name="van de Vossenberg B.T.L.H."/>
            <person name="Warris S."/>
            <person name="Nguyen H.D.T."/>
            <person name="van Gent-Pelzer M.P.E."/>
            <person name="Joly D.L."/>
            <person name="van de Geest H.C."/>
            <person name="Bonants P.J.M."/>
            <person name="Smith D.S."/>
            <person name="Levesque C.A."/>
            <person name="van der Lee T.A.J."/>
        </authorList>
    </citation>
    <scope>NUCLEOTIDE SEQUENCE [LARGE SCALE GENOMIC DNA]</scope>
    <source>
        <strain evidence="3 4">CBS 809.83</strain>
    </source>
</reference>
<sequence length="1074" mass="114748">MASPAGNTSVPSTYPTPSLIASSDHLRELVARCESRHDQPQGPALGRRAHAALDDVDSSTRALNDLANNANRTVDDRLVRALKSSLRDAVGRADAAVKKEWEKVVNVLMDEVGFVFEADNADDPSIDGDEAAAKCRQSLQRVVASSDLVGELDTFVSEFIERRFRTYSRDLYFAMLDSANSATEHSLETRLQRIAKSLDAIVGNEQPLPPRPQPVPAQRPPAQAFVAPNEVPTPAPRPQMEQRSPSQSFVPHPALPAPAPRPQQEGPGPGSRPPSEALPPPPRPATKPRPKSVATSQALSQPASPRAPPPIDRSPVAKSRVSTDGGPDDLDAGETETQGRPVGLAADLNRMLSGPPPKFSRPSPRDEEDDAGEDSLPPRPPARIGMVDDPADDEVHDIRHDYPTVSTHDHHEHPQPPSTPPIPNREPSLSDASLHATPVASPAVSSSGKEKEKDKEKEKKGQKSPKMGIRGMLSHLTKSRPKKAKKDSKADEDEEDEEDQIPEPAPVELPPPAHEQAAAAAVVPPRPAPRPPVQAHMEDDESDHSHRGHAKDLSSSSAQSAPRPTHSRPGSVADASFIHHPEQGSDDGASDVAPPPTVPAKPRKQQNAAMSALASVMRGRPQGDDAVTDGDDSSSIASRNRTSMYSDAGSTRPMSMHSEAGDRMNPRPESVHYPSAMSNQSTPTATPPRPARPASIAFSDAPSRRSTYDEHQLGSPPIGTVELPLPAPKRPPKPVQSPLSQSPTKQKSGGGEEGAPAASLGNAAPAIPPKPANSRKSVLLEDTPVAGSAHSAPIPRPRPGSMARPPSQFSTTSERRQSAHSTADSLQFPSEVMQAEEQPEVPEESPKPRRIPGVFATNHGALGALAAAVNGRAGLSRSMSQEGYEEQASAQRDSPPQEEERAPTRVPMPSRPNAGQQETESHHHEASVSSPPMVRRGPPNSGSNPDLFNNASLNFKRKEASTSGDDAAIEKGGLEWLNKHLASQNIQVDNLFGGSLGNGLNLIYALEDATGESAGRYNKRAMLPVHRLDNLAVALNFLSKKGISTSFCSPQDIMDGDRGKILTLFNYILKTFPQ</sequence>
<evidence type="ECO:0000313" key="3">
    <source>
        <dbReference type="EMBL" id="TPX61714.1"/>
    </source>
</evidence>
<dbReference type="SUPFAM" id="SSF47576">
    <property type="entry name" value="Calponin-homology domain, CH-domain"/>
    <property type="match status" value="1"/>
</dbReference>
<comment type="caution">
    <text evidence="3">The sequence shown here is derived from an EMBL/GenBank/DDBJ whole genome shotgun (WGS) entry which is preliminary data.</text>
</comment>
<feature type="compositionally biased region" description="Basic and acidic residues" evidence="1">
    <location>
        <begin position="659"/>
        <end position="670"/>
    </location>
</feature>
<dbReference type="PROSITE" id="PS50021">
    <property type="entry name" value="CH"/>
    <property type="match status" value="1"/>
</dbReference>
<feature type="compositionally biased region" description="Polar residues" evidence="1">
    <location>
        <begin position="553"/>
        <end position="562"/>
    </location>
</feature>
<feature type="domain" description="Calponin-homology (CH)" evidence="2">
    <location>
        <begin position="967"/>
        <end position="1073"/>
    </location>
</feature>
<feature type="compositionally biased region" description="Pro residues" evidence="1">
    <location>
        <begin position="503"/>
        <end position="513"/>
    </location>
</feature>
<feature type="compositionally biased region" description="Basic and acidic residues" evidence="1">
    <location>
        <begin position="448"/>
        <end position="461"/>
    </location>
</feature>
<dbReference type="InterPro" id="IPR001715">
    <property type="entry name" value="CH_dom"/>
</dbReference>
<feature type="compositionally biased region" description="Low complexity" evidence="1">
    <location>
        <begin position="438"/>
        <end position="447"/>
    </location>
</feature>
<protein>
    <recommendedName>
        <fullName evidence="2">Calponin-homology (CH) domain-containing protein</fullName>
    </recommendedName>
</protein>
<evidence type="ECO:0000256" key="1">
    <source>
        <dbReference type="SAM" id="MobiDB-lite"/>
    </source>
</evidence>
<feature type="compositionally biased region" description="Polar residues" evidence="1">
    <location>
        <begin position="293"/>
        <end position="303"/>
    </location>
</feature>
<accession>A0A507ED26</accession>
<feature type="compositionally biased region" description="Pro residues" evidence="1">
    <location>
        <begin position="270"/>
        <end position="287"/>
    </location>
</feature>
<organism evidence="3 4">
    <name type="scientific">Powellomyces hirtus</name>
    <dbReference type="NCBI Taxonomy" id="109895"/>
    <lineage>
        <taxon>Eukaryota</taxon>
        <taxon>Fungi</taxon>
        <taxon>Fungi incertae sedis</taxon>
        <taxon>Chytridiomycota</taxon>
        <taxon>Chytridiomycota incertae sedis</taxon>
        <taxon>Chytridiomycetes</taxon>
        <taxon>Spizellomycetales</taxon>
        <taxon>Powellomycetaceae</taxon>
        <taxon>Powellomyces</taxon>
    </lineage>
</organism>
<feature type="compositionally biased region" description="Low complexity" evidence="1">
    <location>
        <begin position="754"/>
        <end position="765"/>
    </location>
</feature>
<gene>
    <name evidence="3" type="ORF">PhCBS80983_g00974</name>
</gene>
<feature type="region of interest" description="Disordered" evidence="1">
    <location>
        <begin position="873"/>
        <end position="950"/>
    </location>
</feature>
<name>A0A507ED26_9FUNG</name>
<feature type="compositionally biased region" description="Pro residues" evidence="1">
    <location>
        <begin position="415"/>
        <end position="424"/>
    </location>
</feature>
<dbReference type="EMBL" id="QEAQ01000006">
    <property type="protein sequence ID" value="TPX61714.1"/>
    <property type="molecule type" value="Genomic_DNA"/>
</dbReference>
<feature type="compositionally biased region" description="Pro residues" evidence="1">
    <location>
        <begin position="725"/>
        <end position="735"/>
    </location>
</feature>
<feature type="compositionally biased region" description="Basic residues" evidence="1">
    <location>
        <begin position="477"/>
        <end position="486"/>
    </location>
</feature>
<feature type="compositionally biased region" description="Basic and acidic residues" evidence="1">
    <location>
        <begin position="396"/>
        <end position="414"/>
    </location>
</feature>
<feature type="compositionally biased region" description="Acidic residues" evidence="1">
    <location>
        <begin position="490"/>
        <end position="501"/>
    </location>
</feature>
<dbReference type="SMART" id="SM00033">
    <property type="entry name" value="CH"/>
    <property type="match status" value="1"/>
</dbReference>
<dbReference type="InterPro" id="IPR036872">
    <property type="entry name" value="CH_dom_sf"/>
</dbReference>
<feature type="compositionally biased region" description="Polar residues" evidence="1">
    <location>
        <begin position="633"/>
        <end position="653"/>
    </location>
</feature>
<feature type="compositionally biased region" description="Polar residues" evidence="1">
    <location>
        <begin position="737"/>
        <end position="747"/>
    </location>
</feature>
<keyword evidence="4" id="KW-1185">Reference proteome</keyword>
<feature type="compositionally biased region" description="Basic and acidic residues" evidence="1">
    <location>
        <begin position="702"/>
        <end position="712"/>
    </location>
</feature>
<feature type="compositionally biased region" description="Polar residues" evidence="1">
    <location>
        <begin position="819"/>
        <end position="828"/>
    </location>
</feature>